<gene>
    <name evidence="1" type="ORF">KCU98_g18702</name>
</gene>
<comment type="caution">
    <text evidence="1">The sequence shown here is derived from an EMBL/GenBank/DDBJ whole genome shotgun (WGS) entry which is preliminary data.</text>
</comment>
<dbReference type="AlphaFoldDB" id="A0A9P8F6H7"/>
<dbReference type="Proteomes" id="UP000729357">
    <property type="component" value="Unassembled WGS sequence"/>
</dbReference>
<evidence type="ECO:0000313" key="1">
    <source>
        <dbReference type="EMBL" id="KAG9942682.1"/>
    </source>
</evidence>
<feature type="non-terminal residue" evidence="1">
    <location>
        <position position="615"/>
    </location>
</feature>
<sequence>MIPSMFGTKKAERNSPVFTIDDIRKLILSFPPPEPRPGKECLVRSLSGHNLVRSDAVVKRFHSLLQTASGPIFLNSLHNELGVHDVQWLLTQEDERIHYSTDRRRLLPESTQRATCQSVQTDLAVRGVDLDKIAAEKHVTTATLRRMLAAQDVTLQDLDDGKTYDTKFLKKLEGSIKTVVSDKHGGAISLSDTFSSVPLSWLEPTARDLLSKQENGAQDVIEMKAGYLVYTPGSVLEERESKLKEAREAYIQKAVEELNESGSCEVTASSRPQALRIAEDADLEQAIREAFAQKNTSSNIVEVSTSSSSFLITQDALATKLSVLAVKAEDAATEQWSSRRPGEAVNFDPTKPSLTTTPLDLAILESGDPENKTQASFDTKILSLQESTMSTFTVTIQNELLVPLKLYTQGAETITDTTLQPRVQDFIYDWARKDLTPSTLDLLKSQNLITTKAVSRDLDKFSEAVTAAKTLDDIQTCTSKLCRKQKIDHPSSVSVLQTRKQEILALKVAGMRKMKRSSDLLQNVIWVLLARQREGLYMSSGKDTSRMIKMVKENDAEAGAKLEVWRDLVKQGKDNDDTKKEMRDVAANAIEELKTVTPQADDVAVEQAAEEETAT</sequence>
<evidence type="ECO:0000313" key="2">
    <source>
        <dbReference type="Proteomes" id="UP000729357"/>
    </source>
</evidence>
<proteinExistence type="predicted"/>
<keyword evidence="2" id="KW-1185">Reference proteome</keyword>
<name>A0A9P8F6H7_AURME</name>
<reference evidence="1" key="1">
    <citation type="journal article" date="2021" name="J Fungi (Basel)">
        <title>Virulence traits and population genomics of the black yeast Aureobasidium melanogenum.</title>
        <authorList>
            <person name="Cernosa A."/>
            <person name="Sun X."/>
            <person name="Gostincar C."/>
            <person name="Fang C."/>
            <person name="Gunde-Cimerman N."/>
            <person name="Song Z."/>
        </authorList>
    </citation>
    <scope>NUCLEOTIDE SEQUENCE</scope>
    <source>
        <strain evidence="1">EXF-9298</strain>
    </source>
</reference>
<organism evidence="1 2">
    <name type="scientific">Aureobasidium melanogenum</name>
    <name type="common">Aureobasidium pullulans var. melanogenum</name>
    <dbReference type="NCBI Taxonomy" id="46634"/>
    <lineage>
        <taxon>Eukaryota</taxon>
        <taxon>Fungi</taxon>
        <taxon>Dikarya</taxon>
        <taxon>Ascomycota</taxon>
        <taxon>Pezizomycotina</taxon>
        <taxon>Dothideomycetes</taxon>
        <taxon>Dothideomycetidae</taxon>
        <taxon>Dothideales</taxon>
        <taxon>Saccotheciaceae</taxon>
        <taxon>Aureobasidium</taxon>
    </lineage>
</organism>
<dbReference type="EMBL" id="JAHFXS010005097">
    <property type="protein sequence ID" value="KAG9942682.1"/>
    <property type="molecule type" value="Genomic_DNA"/>
</dbReference>
<accession>A0A9P8F6H7</accession>
<reference evidence="1" key="2">
    <citation type="submission" date="2021-08" db="EMBL/GenBank/DDBJ databases">
        <authorList>
            <person name="Gostincar C."/>
            <person name="Sun X."/>
            <person name="Song Z."/>
            <person name="Gunde-Cimerman N."/>
        </authorList>
    </citation>
    <scope>NUCLEOTIDE SEQUENCE</scope>
    <source>
        <strain evidence="1">EXF-9298</strain>
    </source>
</reference>
<protein>
    <submittedName>
        <fullName evidence="1">Uncharacterized protein</fullName>
    </submittedName>
</protein>